<dbReference type="EMBL" id="PVZG01000011">
    <property type="protein sequence ID" value="PRY27198.1"/>
    <property type="molecule type" value="Genomic_DNA"/>
</dbReference>
<comment type="caution">
    <text evidence="1">The sequence shown here is derived from an EMBL/GenBank/DDBJ whole genome shotgun (WGS) entry which is preliminary data.</text>
</comment>
<protein>
    <submittedName>
        <fullName evidence="1">Uncharacterized protein</fullName>
    </submittedName>
</protein>
<dbReference type="Proteomes" id="UP000239209">
    <property type="component" value="Unassembled WGS sequence"/>
</dbReference>
<evidence type="ECO:0000313" key="2">
    <source>
        <dbReference type="Proteomes" id="UP000239209"/>
    </source>
</evidence>
<gene>
    <name evidence="1" type="ORF">CLV70_111165</name>
</gene>
<evidence type="ECO:0000313" key="1">
    <source>
        <dbReference type="EMBL" id="PRY27198.1"/>
    </source>
</evidence>
<proteinExistence type="predicted"/>
<keyword evidence="2" id="KW-1185">Reference proteome</keyword>
<name>A0A2T0S196_9ACTN</name>
<sequence>MQLNAHGGDGRSRYLMKVSAFGKARELPVVVMPFGSRLEELFNERSADDTSLMTAWCKRP</sequence>
<reference evidence="1 2" key="1">
    <citation type="submission" date="2018-03" db="EMBL/GenBank/DDBJ databases">
        <title>Genomic Encyclopedia of Archaeal and Bacterial Type Strains, Phase II (KMG-II): from individual species to whole genera.</title>
        <authorList>
            <person name="Goeker M."/>
        </authorList>
    </citation>
    <scope>NUCLEOTIDE SEQUENCE [LARGE SCALE GENOMIC DNA]</scope>
    <source>
        <strain evidence="1 2">DSM 45348</strain>
    </source>
</reference>
<organism evidence="1 2">
    <name type="scientific">Pseudosporangium ferrugineum</name>
    <dbReference type="NCBI Taxonomy" id="439699"/>
    <lineage>
        <taxon>Bacteria</taxon>
        <taxon>Bacillati</taxon>
        <taxon>Actinomycetota</taxon>
        <taxon>Actinomycetes</taxon>
        <taxon>Micromonosporales</taxon>
        <taxon>Micromonosporaceae</taxon>
        <taxon>Pseudosporangium</taxon>
    </lineage>
</organism>
<dbReference type="AlphaFoldDB" id="A0A2T0S196"/>
<accession>A0A2T0S196</accession>